<feature type="transmembrane region" description="Helical" evidence="2">
    <location>
        <begin position="31"/>
        <end position="56"/>
    </location>
</feature>
<dbReference type="CDD" id="cd12797">
    <property type="entry name" value="M23_peptidase"/>
    <property type="match status" value="1"/>
</dbReference>
<dbReference type="Pfam" id="PF01551">
    <property type="entry name" value="Peptidase_M23"/>
    <property type="match status" value="1"/>
</dbReference>
<gene>
    <name evidence="4" type="ORF">CR164_10905</name>
</gene>
<evidence type="ECO:0000256" key="1">
    <source>
        <dbReference type="ARBA" id="ARBA00022729"/>
    </source>
</evidence>
<dbReference type="Proteomes" id="UP000246278">
    <property type="component" value="Unassembled WGS sequence"/>
</dbReference>
<dbReference type="PANTHER" id="PTHR21666">
    <property type="entry name" value="PEPTIDASE-RELATED"/>
    <property type="match status" value="1"/>
</dbReference>
<feature type="domain" description="M23ase beta-sheet core" evidence="3">
    <location>
        <begin position="163"/>
        <end position="257"/>
    </location>
</feature>
<evidence type="ECO:0000259" key="3">
    <source>
        <dbReference type="Pfam" id="PF01551"/>
    </source>
</evidence>
<evidence type="ECO:0000256" key="2">
    <source>
        <dbReference type="SAM" id="Phobius"/>
    </source>
</evidence>
<organism evidence="4 5">
    <name type="scientific">Prosthecochloris marina</name>
    <dbReference type="NCBI Taxonomy" id="2017681"/>
    <lineage>
        <taxon>Bacteria</taxon>
        <taxon>Pseudomonadati</taxon>
        <taxon>Chlorobiota</taxon>
        <taxon>Chlorobiia</taxon>
        <taxon>Chlorobiales</taxon>
        <taxon>Chlorobiaceae</taxon>
        <taxon>Prosthecochloris</taxon>
    </lineage>
</organism>
<dbReference type="Gene3D" id="2.70.70.10">
    <property type="entry name" value="Glucose Permease (Domain IIA)"/>
    <property type="match status" value="1"/>
</dbReference>
<keyword evidence="5" id="KW-1185">Reference proteome</keyword>
<keyword evidence="2" id="KW-0812">Transmembrane</keyword>
<dbReference type="InterPro" id="IPR011055">
    <property type="entry name" value="Dup_hybrid_motif"/>
</dbReference>
<name>A0A317T3G7_9CHLB</name>
<dbReference type="RefSeq" id="WP_110024030.1">
    <property type="nucleotide sequence ID" value="NZ_PDNZ01000008.1"/>
</dbReference>
<dbReference type="GO" id="GO:0004222">
    <property type="term" value="F:metalloendopeptidase activity"/>
    <property type="evidence" value="ECO:0007669"/>
    <property type="project" value="TreeGrafter"/>
</dbReference>
<dbReference type="AlphaFoldDB" id="A0A317T3G7"/>
<dbReference type="EMBL" id="PDNZ01000008">
    <property type="protein sequence ID" value="PWW81242.1"/>
    <property type="molecule type" value="Genomic_DNA"/>
</dbReference>
<proteinExistence type="predicted"/>
<sequence>MGVHRKKKTVYTLSLIPVGGRSKPVTLLKGVPATFVIVFLLVLGLLVSLAGLVFFATPLHTVVPGSALPAHQKELVALQAKRVDSLIVEIENMQAFTQKVEGIMFQEKAMVQDEASFGGGAGRRVYDAGIIPPPFSDGAVTPGKFTGRLVTGSISQRFKPKKSHYGVDIATARNEPVGAVTDGTVIFSDWTGTFGYTIIVDHGEYMTFYKHCSQLFKKGGEQVKLGEVIALAGDTGQESSGVHLHFEVWRNGIPVDPEAYLNFSM</sequence>
<reference evidence="5" key="1">
    <citation type="submission" date="2017-10" db="EMBL/GenBank/DDBJ databases">
        <authorList>
            <person name="Gaisin V.A."/>
            <person name="Rysina M.S."/>
            <person name="Grouzdev D.S."/>
        </authorList>
    </citation>
    <scope>NUCLEOTIDE SEQUENCE [LARGE SCALE GENOMIC DNA]</scope>
    <source>
        <strain evidence="5">V1</strain>
    </source>
</reference>
<evidence type="ECO:0000313" key="4">
    <source>
        <dbReference type="EMBL" id="PWW81242.1"/>
    </source>
</evidence>
<comment type="caution">
    <text evidence="4">The sequence shown here is derived from an EMBL/GenBank/DDBJ whole genome shotgun (WGS) entry which is preliminary data.</text>
</comment>
<dbReference type="SUPFAM" id="SSF51261">
    <property type="entry name" value="Duplicated hybrid motif"/>
    <property type="match status" value="1"/>
</dbReference>
<accession>A0A317T3G7</accession>
<dbReference type="InterPro" id="IPR050570">
    <property type="entry name" value="Cell_wall_metabolism_enzyme"/>
</dbReference>
<dbReference type="OrthoDB" id="9814377at2"/>
<protein>
    <recommendedName>
        <fullName evidence="3">M23ase beta-sheet core domain-containing protein</fullName>
    </recommendedName>
</protein>
<keyword evidence="2" id="KW-1133">Transmembrane helix</keyword>
<keyword evidence="2" id="KW-0472">Membrane</keyword>
<keyword evidence="1" id="KW-0732">Signal</keyword>
<evidence type="ECO:0000313" key="5">
    <source>
        <dbReference type="Proteomes" id="UP000246278"/>
    </source>
</evidence>
<dbReference type="PANTHER" id="PTHR21666:SF289">
    <property type="entry name" value="L-ALA--D-GLU ENDOPEPTIDASE"/>
    <property type="match status" value="1"/>
</dbReference>
<dbReference type="InterPro" id="IPR016047">
    <property type="entry name" value="M23ase_b-sheet_dom"/>
</dbReference>